<dbReference type="InterPro" id="IPR015330">
    <property type="entry name" value="DNA_primase/pol_bifunc_N"/>
</dbReference>
<protein>
    <submittedName>
        <fullName evidence="2">Bifunctional DNA primase/polymerase</fullName>
    </submittedName>
</protein>
<proteinExistence type="predicted"/>
<evidence type="ECO:0000313" key="2">
    <source>
        <dbReference type="EMBL" id="SBW29012.1"/>
    </source>
</evidence>
<keyword evidence="3" id="KW-1185">Reference proteome</keyword>
<gene>
    <name evidence="2" type="ORF">FDG2_6323</name>
</gene>
<accession>A0A1C3PGP4</accession>
<dbReference type="EMBL" id="FLUV01002616">
    <property type="protein sequence ID" value="SBW29012.1"/>
    <property type="molecule type" value="Genomic_DNA"/>
</dbReference>
<dbReference type="SMART" id="SM00943">
    <property type="entry name" value="Prim-Pol"/>
    <property type="match status" value="1"/>
</dbReference>
<dbReference type="CDD" id="cd04859">
    <property type="entry name" value="Prim_Pol"/>
    <property type="match status" value="1"/>
</dbReference>
<dbReference type="AlphaFoldDB" id="A0A1C3PGP4"/>
<feature type="domain" description="DNA primase/polymerase bifunctional N-terminal" evidence="1">
    <location>
        <begin position="14"/>
        <end position="202"/>
    </location>
</feature>
<sequence length="316" mass="33568">MTTTDRVTALRTAALGYAATGWRVFPLRPDDKRPAFPDHVAGRCTRTDPRCRDGHQGWETRATIDPDRITRAWTTTPYNIGIATGPSGLVVVDLDTPKPGHTPPAEWAADGVEHGAETLAVLAQRAGAAIPATYTVRTGRGGWHLYFTPPPGLRLDGTVKRLGWLVDTRAHGGYVVAAGSTVAAQPYTIECDQPPTNLPPWLATLLTPPAPPPARPSQGLHELLATAKRTDGYGSAVLSGEVHRILTAPPGTRNDTLNRAAFFTGQVVGAGILPRDLAEQALYEAGLTVGQKPGECTKTVRSGLDAGTRHPRTVPA</sequence>
<evidence type="ECO:0000313" key="3">
    <source>
        <dbReference type="Proteomes" id="UP000199013"/>
    </source>
</evidence>
<dbReference type="SUPFAM" id="SSF56747">
    <property type="entry name" value="Prim-pol domain"/>
    <property type="match status" value="1"/>
</dbReference>
<dbReference type="Pfam" id="PF09250">
    <property type="entry name" value="Prim-Pol"/>
    <property type="match status" value="1"/>
</dbReference>
<organism evidence="2 3">
    <name type="scientific">Candidatus Protofrankia californiensis</name>
    <dbReference type="NCBI Taxonomy" id="1839754"/>
    <lineage>
        <taxon>Bacteria</taxon>
        <taxon>Bacillati</taxon>
        <taxon>Actinomycetota</taxon>
        <taxon>Actinomycetes</taxon>
        <taxon>Frankiales</taxon>
        <taxon>Frankiaceae</taxon>
        <taxon>Protofrankia</taxon>
    </lineage>
</organism>
<dbReference type="Proteomes" id="UP000199013">
    <property type="component" value="Unassembled WGS sequence"/>
</dbReference>
<evidence type="ECO:0000259" key="1">
    <source>
        <dbReference type="SMART" id="SM00943"/>
    </source>
</evidence>
<name>A0A1C3PGP4_9ACTN</name>
<reference evidence="3" key="1">
    <citation type="submission" date="2016-02" db="EMBL/GenBank/DDBJ databases">
        <authorList>
            <person name="Wibberg D."/>
        </authorList>
    </citation>
    <scope>NUCLEOTIDE SEQUENCE [LARGE SCALE GENOMIC DNA]</scope>
</reference>